<accession>A0A2J6R7B1</accession>
<evidence type="ECO:0000256" key="2">
    <source>
        <dbReference type="ARBA" id="ARBA00023157"/>
    </source>
</evidence>
<keyword evidence="3" id="KW-0732">Signal</keyword>
<dbReference type="SUPFAM" id="SSF53474">
    <property type="entry name" value="alpha/beta-Hydrolases"/>
    <property type="match status" value="1"/>
</dbReference>
<dbReference type="Pfam" id="PF01083">
    <property type="entry name" value="Cutinase"/>
    <property type="match status" value="1"/>
</dbReference>
<protein>
    <submittedName>
        <fullName evidence="4">Carbohydrate esterase family 5 protein</fullName>
    </submittedName>
</protein>
<evidence type="ECO:0000256" key="3">
    <source>
        <dbReference type="SAM" id="SignalP"/>
    </source>
</evidence>
<evidence type="ECO:0000313" key="4">
    <source>
        <dbReference type="EMBL" id="PMD34402.1"/>
    </source>
</evidence>
<evidence type="ECO:0000256" key="1">
    <source>
        <dbReference type="ARBA" id="ARBA00022801"/>
    </source>
</evidence>
<organism evidence="4 5">
    <name type="scientific">Hyaloscypha variabilis (strain UAMH 11265 / GT02V1 / F)</name>
    <name type="common">Meliniomyces variabilis</name>
    <dbReference type="NCBI Taxonomy" id="1149755"/>
    <lineage>
        <taxon>Eukaryota</taxon>
        <taxon>Fungi</taxon>
        <taxon>Dikarya</taxon>
        <taxon>Ascomycota</taxon>
        <taxon>Pezizomycotina</taxon>
        <taxon>Leotiomycetes</taxon>
        <taxon>Helotiales</taxon>
        <taxon>Hyaloscyphaceae</taxon>
        <taxon>Hyaloscypha</taxon>
        <taxon>Hyaloscypha variabilis</taxon>
    </lineage>
</organism>
<dbReference type="AlphaFoldDB" id="A0A2J6R7B1"/>
<proteinExistence type="predicted"/>
<feature type="signal peptide" evidence="3">
    <location>
        <begin position="1"/>
        <end position="18"/>
    </location>
</feature>
<dbReference type="EMBL" id="KZ613954">
    <property type="protein sequence ID" value="PMD34402.1"/>
    <property type="molecule type" value="Genomic_DNA"/>
</dbReference>
<dbReference type="InterPro" id="IPR000675">
    <property type="entry name" value="Cutinase/axe"/>
</dbReference>
<evidence type="ECO:0000313" key="5">
    <source>
        <dbReference type="Proteomes" id="UP000235786"/>
    </source>
</evidence>
<dbReference type="PANTHER" id="PTHR33630">
    <property type="entry name" value="CUTINASE RV1984C-RELATED-RELATED"/>
    <property type="match status" value="1"/>
</dbReference>
<dbReference type="PANTHER" id="PTHR33630:SF13">
    <property type="entry name" value="ACETYLXYLAN ESTERASE"/>
    <property type="match status" value="1"/>
</dbReference>
<gene>
    <name evidence="4" type="ORF">L207DRAFT_437383</name>
</gene>
<dbReference type="InterPro" id="IPR029058">
    <property type="entry name" value="AB_hydrolase_fold"/>
</dbReference>
<keyword evidence="5" id="KW-1185">Reference proteome</keyword>
<dbReference type="STRING" id="1149755.A0A2J6R7B1"/>
<dbReference type="OrthoDB" id="2586582at2759"/>
<reference evidence="4 5" key="1">
    <citation type="submission" date="2016-04" db="EMBL/GenBank/DDBJ databases">
        <title>A degradative enzymes factory behind the ericoid mycorrhizal symbiosis.</title>
        <authorList>
            <consortium name="DOE Joint Genome Institute"/>
            <person name="Martino E."/>
            <person name="Morin E."/>
            <person name="Grelet G."/>
            <person name="Kuo A."/>
            <person name="Kohler A."/>
            <person name="Daghino S."/>
            <person name="Barry K."/>
            <person name="Choi C."/>
            <person name="Cichocki N."/>
            <person name="Clum A."/>
            <person name="Copeland A."/>
            <person name="Hainaut M."/>
            <person name="Haridas S."/>
            <person name="Labutti K."/>
            <person name="Lindquist E."/>
            <person name="Lipzen A."/>
            <person name="Khouja H.-R."/>
            <person name="Murat C."/>
            <person name="Ohm R."/>
            <person name="Olson A."/>
            <person name="Spatafora J."/>
            <person name="Veneault-Fourrey C."/>
            <person name="Henrissat B."/>
            <person name="Grigoriev I."/>
            <person name="Martin F."/>
            <person name="Perotto S."/>
        </authorList>
    </citation>
    <scope>NUCLEOTIDE SEQUENCE [LARGE SCALE GENOMIC DNA]</scope>
    <source>
        <strain evidence="4 5">F</strain>
    </source>
</reference>
<dbReference type="GO" id="GO:0052689">
    <property type="term" value="F:carboxylic ester hydrolase activity"/>
    <property type="evidence" value="ECO:0007669"/>
    <property type="project" value="UniProtKB-ARBA"/>
</dbReference>
<dbReference type="SMART" id="SM01110">
    <property type="entry name" value="Cutinase"/>
    <property type="match status" value="1"/>
</dbReference>
<sequence length="234" mass="24257">MQSLKTASLFLLAQAITASPVGQLQERSCPGIHVFGARETTASPGYGSAGTVVDLILNSHSGSTAEAINYPACGGQASCDSISYASSVIDGISAVVSQVNTFNEECPDTQLVLVGYSQGGQIFDDSFCGGGDLNEGYTNTAVPLSASAVNMIKAAIFMGDPRYRYGFTYDVGTCTAYGFAARPAGFVCPSGSKIKSYCDASDPYCCNGDNPATHQGYGAEYGERALAFVNSLLS</sequence>
<feature type="chain" id="PRO_5014423002" evidence="3">
    <location>
        <begin position="19"/>
        <end position="234"/>
    </location>
</feature>
<name>A0A2J6R7B1_HYAVF</name>
<keyword evidence="1" id="KW-0378">Hydrolase</keyword>
<dbReference type="Proteomes" id="UP000235786">
    <property type="component" value="Unassembled WGS sequence"/>
</dbReference>
<keyword evidence="2" id="KW-1015">Disulfide bond</keyword>
<dbReference type="Gene3D" id="3.40.50.1820">
    <property type="entry name" value="alpha/beta hydrolase"/>
    <property type="match status" value="1"/>
</dbReference>